<evidence type="ECO:0000313" key="4">
    <source>
        <dbReference type="EMBL" id="MCU4975009.1"/>
    </source>
</evidence>
<sequence>MDMQSLVLSCLLVLFLLVPTVAITLEDDSSGAVELEATSQYAEIDKNGKLELDFQRLNRDAITNVDNTFTVQVNDETIQSVWIESGTGVTFYTKSTEATIHEGNPIRFDTSRSEVVGIVIDTHNIETKAKTFTIHVEYEEDEYEDEDDTDSTEASEEKKQEKSIDEENKFETPEKFSNDIKIADSTIQTQDGVRTTDSNEDITIKAGQQFSVDVTFENTGNTAHTFTGQLEIDGVVFDTYSIELKAGESITVPFQASITPPGTYTVSVNGQSEGTVTIIQPKKPDSPQSWTEMNPIVVVVTPLLVGAGIGLLFSVDNKQVLFWIIKEAREAVRKLI</sequence>
<feature type="domain" description="CARDB" evidence="3">
    <location>
        <begin position="202"/>
        <end position="276"/>
    </location>
</feature>
<feature type="compositionally biased region" description="Basic and acidic residues" evidence="1">
    <location>
        <begin position="155"/>
        <end position="177"/>
    </location>
</feature>
<reference evidence="4 5" key="1">
    <citation type="submission" date="2022-09" db="EMBL/GenBank/DDBJ databases">
        <title>Enrichment on poylsaccharides allowed isolation of novel metabolic and taxonomic groups of Haloarchaea.</title>
        <authorList>
            <person name="Sorokin D.Y."/>
            <person name="Elcheninov A.G."/>
            <person name="Khizhniak T.V."/>
            <person name="Kolganova T.V."/>
            <person name="Kublanov I.V."/>
        </authorList>
    </citation>
    <scope>NUCLEOTIDE SEQUENCE [LARGE SCALE GENOMIC DNA]</scope>
    <source>
        <strain evidence="4 5">AArc-m2/3/4</strain>
    </source>
</reference>
<keyword evidence="2" id="KW-0812">Transmembrane</keyword>
<evidence type="ECO:0000256" key="2">
    <source>
        <dbReference type="SAM" id="Phobius"/>
    </source>
</evidence>
<feature type="transmembrane region" description="Helical" evidence="2">
    <location>
        <begin position="296"/>
        <end position="315"/>
    </location>
</feature>
<comment type="caution">
    <text evidence="4">The sequence shown here is derived from an EMBL/GenBank/DDBJ whole genome shotgun (WGS) entry which is preliminary data.</text>
</comment>
<keyword evidence="5" id="KW-1185">Reference proteome</keyword>
<proteinExistence type="predicted"/>
<keyword evidence="2" id="KW-1133">Transmembrane helix</keyword>
<protein>
    <recommendedName>
        <fullName evidence="3">CARDB domain-containing protein</fullName>
    </recommendedName>
</protein>
<accession>A0ABT2QJB4</accession>
<dbReference type="EMBL" id="JAOPKB010000015">
    <property type="protein sequence ID" value="MCU4975009.1"/>
    <property type="molecule type" value="Genomic_DNA"/>
</dbReference>
<dbReference type="Gene3D" id="2.60.40.10">
    <property type="entry name" value="Immunoglobulins"/>
    <property type="match status" value="1"/>
</dbReference>
<dbReference type="Proteomes" id="UP001320972">
    <property type="component" value="Unassembled WGS sequence"/>
</dbReference>
<feature type="region of interest" description="Disordered" evidence="1">
    <location>
        <begin position="138"/>
        <end position="177"/>
    </location>
</feature>
<organism evidence="4 5">
    <name type="scientific">Natronoglomus mannanivorans</name>
    <dbReference type="NCBI Taxonomy" id="2979990"/>
    <lineage>
        <taxon>Archaea</taxon>
        <taxon>Methanobacteriati</taxon>
        <taxon>Methanobacteriota</taxon>
        <taxon>Stenosarchaea group</taxon>
        <taxon>Halobacteria</taxon>
        <taxon>Halobacteriales</taxon>
        <taxon>Natrialbaceae</taxon>
        <taxon>Natronoglomus</taxon>
    </lineage>
</organism>
<feature type="compositionally biased region" description="Acidic residues" evidence="1">
    <location>
        <begin position="138"/>
        <end position="154"/>
    </location>
</feature>
<gene>
    <name evidence="4" type="ORF">OB955_20060</name>
</gene>
<dbReference type="Pfam" id="PF07705">
    <property type="entry name" value="CARDB"/>
    <property type="match status" value="1"/>
</dbReference>
<evidence type="ECO:0000256" key="1">
    <source>
        <dbReference type="SAM" id="MobiDB-lite"/>
    </source>
</evidence>
<keyword evidence="2" id="KW-0472">Membrane</keyword>
<evidence type="ECO:0000313" key="5">
    <source>
        <dbReference type="Proteomes" id="UP001320972"/>
    </source>
</evidence>
<name>A0ABT2QJB4_9EURY</name>
<evidence type="ECO:0000259" key="3">
    <source>
        <dbReference type="Pfam" id="PF07705"/>
    </source>
</evidence>
<dbReference type="InterPro" id="IPR013783">
    <property type="entry name" value="Ig-like_fold"/>
</dbReference>
<dbReference type="RefSeq" id="WP_338008888.1">
    <property type="nucleotide sequence ID" value="NZ_JAOPKB010000015.1"/>
</dbReference>
<dbReference type="InterPro" id="IPR011635">
    <property type="entry name" value="CARDB"/>
</dbReference>